<name>A0ABP2UN26_9ENTE</name>
<sequence length="526" mass="59029">MLFTTSRWFGLLSIVILLASTCQPTWMALASERTLQEAKAYPVIHKQVENLGLSPSERVAFDSETLDKGFQPLKSGHNVFDNLILSDYLDLMYGANSIFPLSTRFALAAISPIVQATAFAEFSRPYLKEEVRSEAVNQLYRLTKKKSFREGASLLSELLDDPESSPTLNEVDKMQFASWIALQNQFVPYTKQALDVSNYRLTIGSNGVDRIIEPIDATHHTMLVYLDTSINEYLPGNIKLPPTIGALKRIEFIPYTGPGPHVSLRLYYTAYDHRNERYEEYIVSGASIPLTTDVDTVNKIGKQITAAMITERDQLLTQLPDTFTTNLFRIAAQANGQELVLNRDGEFIYRGTQQVVPLNQVTIGYNQETIYSLRKVQSFFGLFSTYYALADGLYDEERTDALPKTLNETTVQALEEIGGNVLKNLPNYENTEMVIKQSESNFDPVDVLLVAMCLPWGEMRSLLKSVEAGETLAVIEVEEAQAKAVLATEEKAVLAGSPNKLLVEKLLTTKYFKTKNLTHLVREVKT</sequence>
<evidence type="ECO:0000313" key="1">
    <source>
        <dbReference type="EMBL" id="EOH86170.1"/>
    </source>
</evidence>
<keyword evidence="2" id="KW-1185">Reference proteome</keyword>
<comment type="caution">
    <text evidence="1">The sequence shown here is derived from an EMBL/GenBank/DDBJ whole genome shotgun (WGS) entry which is preliminary data.</text>
</comment>
<proteinExistence type="predicted"/>
<protein>
    <submittedName>
        <fullName evidence="1">Uncharacterized protein</fullName>
    </submittedName>
</protein>
<dbReference type="Proteomes" id="UP000013866">
    <property type="component" value="Unassembled WGS sequence"/>
</dbReference>
<reference evidence="1 2" key="1">
    <citation type="submission" date="2013-02" db="EMBL/GenBank/DDBJ databases">
        <title>The Genome Sequence of Enterococcus villorum ATCC_700913.</title>
        <authorList>
            <consortium name="The Broad Institute Genome Sequencing Platform"/>
            <consortium name="The Broad Institute Genome Sequencing Center for Infectious Disease"/>
            <person name="Earl A.M."/>
            <person name="Gilmore M.S."/>
            <person name="Lebreton F."/>
            <person name="Walker B."/>
            <person name="Young S.K."/>
            <person name="Zeng Q."/>
            <person name="Gargeya S."/>
            <person name="Fitzgerald M."/>
            <person name="Haas B."/>
            <person name="Abouelleil A."/>
            <person name="Alvarado L."/>
            <person name="Arachchi H.M."/>
            <person name="Berlin A.M."/>
            <person name="Chapman S.B."/>
            <person name="Dewar J."/>
            <person name="Goldberg J."/>
            <person name="Griggs A."/>
            <person name="Gujja S."/>
            <person name="Hansen M."/>
            <person name="Howarth C."/>
            <person name="Imamovic A."/>
            <person name="Larimer J."/>
            <person name="McCowan C."/>
            <person name="Murphy C."/>
            <person name="Neiman D."/>
            <person name="Pearson M."/>
            <person name="Priest M."/>
            <person name="Roberts A."/>
            <person name="Saif S."/>
            <person name="Shea T."/>
            <person name="Sisk P."/>
            <person name="Sykes S."/>
            <person name="Wortman J."/>
            <person name="Nusbaum C."/>
            <person name="Birren B."/>
        </authorList>
    </citation>
    <scope>NUCLEOTIDE SEQUENCE [LARGE SCALE GENOMIC DNA]</scope>
    <source>
        <strain evidence="1 2">ATCC 700913</strain>
    </source>
</reference>
<accession>A0ABP2UN26</accession>
<organism evidence="1 2">
    <name type="scientific">Enterococcus villorum ATCC 700913</name>
    <dbReference type="NCBI Taxonomy" id="1158604"/>
    <lineage>
        <taxon>Bacteria</taxon>
        <taxon>Bacillati</taxon>
        <taxon>Bacillota</taxon>
        <taxon>Bacilli</taxon>
        <taxon>Lactobacillales</taxon>
        <taxon>Enterococcaceae</taxon>
        <taxon>Enterococcus</taxon>
    </lineage>
</organism>
<dbReference type="EMBL" id="AJAN01000036">
    <property type="protein sequence ID" value="EOH86170.1"/>
    <property type="molecule type" value="Genomic_DNA"/>
</dbReference>
<evidence type="ECO:0000313" key="2">
    <source>
        <dbReference type="Proteomes" id="UP000013866"/>
    </source>
</evidence>
<dbReference type="RefSeq" id="WP_010752391.1">
    <property type="nucleotide sequence ID" value="NZ_KB946287.1"/>
</dbReference>
<gene>
    <name evidence="1" type="ORF">UAO_02555</name>
</gene>